<dbReference type="RefSeq" id="WP_183869668.1">
    <property type="nucleotide sequence ID" value="NZ_JACHCF010000013.1"/>
</dbReference>
<dbReference type="Gene3D" id="3.20.20.70">
    <property type="entry name" value="Aldolase class I"/>
    <property type="match status" value="1"/>
</dbReference>
<accession>A0A7W8YXE3</accession>
<reference evidence="1 2" key="1">
    <citation type="submission" date="2020-08" db="EMBL/GenBank/DDBJ databases">
        <title>Genomic Encyclopedia of Type Strains, Phase IV (KMG-V): Genome sequencing to study the core and pangenomes of soil and plant-associated prokaryotes.</title>
        <authorList>
            <person name="Whitman W."/>
        </authorList>
    </citation>
    <scope>NUCLEOTIDE SEQUENCE [LARGE SCALE GENOMIC DNA]</scope>
    <source>
        <strain evidence="1 2">MP7CTX6</strain>
    </source>
</reference>
<dbReference type="SUPFAM" id="SSF102114">
    <property type="entry name" value="Radical SAM enzymes"/>
    <property type="match status" value="1"/>
</dbReference>
<dbReference type="InterPro" id="IPR023885">
    <property type="entry name" value="4Fe4S-binding_SPASM_dom"/>
</dbReference>
<evidence type="ECO:0000313" key="2">
    <source>
        <dbReference type="Proteomes" id="UP000537718"/>
    </source>
</evidence>
<dbReference type="NCBIfam" id="TIGR04085">
    <property type="entry name" value="rSAM_more_4Fe4S"/>
    <property type="match status" value="1"/>
</dbReference>
<name>A0A7W8YXE3_9SPHI</name>
<dbReference type="AlphaFoldDB" id="A0A7W8YXE3"/>
<comment type="caution">
    <text evidence="1">The sequence shown here is derived from an EMBL/GenBank/DDBJ whole genome shotgun (WGS) entry which is preliminary data.</text>
</comment>
<sequence>MSNQLLDKSHFKLYANCIPVKGASRSIICDIQRGRYNFITNDLYEILSEQSDLSINDIFSFYGAENKEILEEYFHFLSSEEYIFFCEFEELGLFPKLDLHWESPSIITNAIIDVGIDSNHNFPDIFIQLEDLGCKALQLRFFTETTLNEVSEILAFTESSSITSLEVIIPYPIKVTTKQEYISFASSNLRLSLVIFHSAPQNSVLENESLPCTYILFTEDQINDESHCGVISKSYFTLNIESFSEAQLFNSCLNRKISIDKSGNIKNCPSMSLSYGNIKFQTLKEVIRMKEFKKVWSINKNQINICKDCEFRYICTDCRAFISTIDVLSKPAKCNYNPYLETWEEK</sequence>
<proteinExistence type="predicted"/>
<evidence type="ECO:0000313" key="1">
    <source>
        <dbReference type="EMBL" id="MBB5623581.1"/>
    </source>
</evidence>
<organism evidence="1 2">
    <name type="scientific">Pedobacter cryoconitis</name>
    <dbReference type="NCBI Taxonomy" id="188932"/>
    <lineage>
        <taxon>Bacteria</taxon>
        <taxon>Pseudomonadati</taxon>
        <taxon>Bacteroidota</taxon>
        <taxon>Sphingobacteriia</taxon>
        <taxon>Sphingobacteriales</taxon>
        <taxon>Sphingobacteriaceae</taxon>
        <taxon>Pedobacter</taxon>
    </lineage>
</organism>
<dbReference type="NCBIfam" id="TIGR04193">
    <property type="entry name" value="SPASM_w_grasp"/>
    <property type="match status" value="1"/>
</dbReference>
<dbReference type="Proteomes" id="UP000537718">
    <property type="component" value="Unassembled WGS sequence"/>
</dbReference>
<protein>
    <submittedName>
        <fullName evidence="1">SPASM domain peptide maturase of grasp-with-spasm system</fullName>
    </submittedName>
</protein>
<dbReference type="InterPro" id="IPR058240">
    <property type="entry name" value="rSAM_sf"/>
</dbReference>
<dbReference type="EMBL" id="JACHCF010000013">
    <property type="protein sequence ID" value="MBB5623581.1"/>
    <property type="molecule type" value="Genomic_DNA"/>
</dbReference>
<dbReference type="InterPro" id="IPR013785">
    <property type="entry name" value="Aldolase_TIM"/>
</dbReference>
<gene>
    <name evidence="1" type="ORF">HDE69_004667</name>
</gene>
<dbReference type="InterPro" id="IPR026497">
    <property type="entry name" value="GRASP-with-SPASM"/>
</dbReference>